<keyword evidence="10 18" id="KW-0133">Cell shape</keyword>
<organism evidence="21 22">
    <name type="scientific">Mesotoga prima</name>
    <dbReference type="NCBI Taxonomy" id="1184387"/>
    <lineage>
        <taxon>Bacteria</taxon>
        <taxon>Thermotogati</taxon>
        <taxon>Thermotogota</taxon>
        <taxon>Thermotogae</taxon>
        <taxon>Kosmotogales</taxon>
        <taxon>Kosmotogaceae</taxon>
        <taxon>Mesotoga</taxon>
    </lineage>
</organism>
<evidence type="ECO:0000313" key="22">
    <source>
        <dbReference type="Proteomes" id="UP000054092"/>
    </source>
</evidence>
<evidence type="ECO:0000256" key="2">
    <source>
        <dbReference type="ARBA" id="ARBA00007707"/>
    </source>
</evidence>
<dbReference type="Gene3D" id="3.90.550.10">
    <property type="entry name" value="Spore Coat Polysaccharide Biosynthesis Protein SpsA, Chain A"/>
    <property type="match status" value="1"/>
</dbReference>
<dbReference type="Pfam" id="PF12804">
    <property type="entry name" value="NTP_transf_3"/>
    <property type="match status" value="1"/>
</dbReference>
<comment type="catalytic activity">
    <reaction evidence="15 18">
        <text>alpha-D-glucosamine 1-phosphate + acetyl-CoA = N-acetyl-alpha-D-glucosamine 1-phosphate + CoA + H(+)</text>
        <dbReference type="Rhea" id="RHEA:13725"/>
        <dbReference type="ChEBI" id="CHEBI:15378"/>
        <dbReference type="ChEBI" id="CHEBI:57287"/>
        <dbReference type="ChEBI" id="CHEBI:57288"/>
        <dbReference type="ChEBI" id="CHEBI:57776"/>
        <dbReference type="ChEBI" id="CHEBI:58516"/>
        <dbReference type="EC" id="2.3.1.157"/>
    </reaction>
</comment>
<dbReference type="CDD" id="cd02540">
    <property type="entry name" value="GT2_GlmU_N_bac"/>
    <property type="match status" value="1"/>
</dbReference>
<feature type="binding site" evidence="18">
    <location>
        <position position="355"/>
    </location>
    <ligand>
        <name>UDP-N-acetyl-alpha-D-glucosamine</name>
        <dbReference type="ChEBI" id="CHEBI:57705"/>
    </ligand>
</feature>
<comment type="pathway">
    <text evidence="18">Nucleotide-sugar biosynthesis; UDP-N-acetyl-alpha-D-glucosamine biosynthesis; UDP-N-acetyl-alpha-D-glucosamine from N-acetyl-alpha-D-glucosamine 1-phosphate: step 1/1.</text>
</comment>
<evidence type="ECO:0000256" key="5">
    <source>
        <dbReference type="ARBA" id="ARBA00022679"/>
    </source>
</evidence>
<dbReference type="GO" id="GO:0071555">
    <property type="term" value="P:cell wall organization"/>
    <property type="evidence" value="ECO:0007669"/>
    <property type="project" value="UniProtKB-KW"/>
</dbReference>
<feature type="binding site" evidence="18">
    <location>
        <position position="366"/>
    </location>
    <ligand>
        <name>UDP-N-acetyl-alpha-D-glucosamine</name>
        <dbReference type="ChEBI" id="CHEBI:57705"/>
    </ligand>
</feature>
<evidence type="ECO:0000256" key="6">
    <source>
        <dbReference type="ARBA" id="ARBA00022695"/>
    </source>
</evidence>
<feature type="binding site" evidence="18">
    <location>
        <position position="98"/>
    </location>
    <ligand>
        <name>Mg(2+)</name>
        <dbReference type="ChEBI" id="CHEBI:18420"/>
    </ligand>
</feature>
<dbReference type="PANTHER" id="PTHR43584:SF3">
    <property type="entry name" value="BIFUNCTIONAL PROTEIN GLMU"/>
    <property type="match status" value="1"/>
</dbReference>
<evidence type="ECO:0000256" key="8">
    <source>
        <dbReference type="ARBA" id="ARBA00022737"/>
    </source>
</evidence>
<dbReference type="GO" id="GO:0000902">
    <property type="term" value="P:cell morphogenesis"/>
    <property type="evidence" value="ECO:0007669"/>
    <property type="project" value="UniProtKB-UniRule"/>
</dbReference>
<evidence type="ECO:0000256" key="10">
    <source>
        <dbReference type="ARBA" id="ARBA00022960"/>
    </source>
</evidence>
<keyword evidence="6 18" id="KW-0548">Nucleotidyltransferase</keyword>
<dbReference type="PANTHER" id="PTHR43584">
    <property type="entry name" value="NUCLEOTIDYL TRANSFERASE"/>
    <property type="match status" value="1"/>
</dbReference>
<feature type="binding site" evidence="18">
    <location>
        <position position="70"/>
    </location>
    <ligand>
        <name>UDP-N-acetyl-alpha-D-glucosamine</name>
        <dbReference type="ChEBI" id="CHEBI:57705"/>
    </ligand>
</feature>
<dbReference type="GO" id="GO:0019134">
    <property type="term" value="F:glucosamine-1-phosphate N-acetyltransferase activity"/>
    <property type="evidence" value="ECO:0007669"/>
    <property type="project" value="UniProtKB-UniRule"/>
</dbReference>
<comment type="caution">
    <text evidence="18">Lacks conserved residue(s) required for the propagation of feature annotation.</text>
</comment>
<feature type="binding site" evidence="18">
    <location>
        <position position="412"/>
    </location>
    <ligand>
        <name>acetyl-CoA</name>
        <dbReference type="ChEBI" id="CHEBI:57288"/>
    </ligand>
</feature>
<keyword evidence="7 18" id="KW-0479">Metal-binding</keyword>
<dbReference type="GO" id="GO:0005737">
    <property type="term" value="C:cytoplasm"/>
    <property type="evidence" value="ECO:0007669"/>
    <property type="project" value="UniProtKB-SubCell"/>
</dbReference>
<evidence type="ECO:0000259" key="20">
    <source>
        <dbReference type="Pfam" id="PF12804"/>
    </source>
</evidence>
<feature type="binding site" evidence="18">
    <location>
        <position position="148"/>
    </location>
    <ligand>
        <name>UDP-N-acetyl-alpha-D-glucosamine</name>
        <dbReference type="ChEBI" id="CHEBI:57705"/>
    </ligand>
</feature>
<comment type="cofactor">
    <cofactor evidence="18">
        <name>Mg(2+)</name>
        <dbReference type="ChEBI" id="CHEBI:18420"/>
    </cofactor>
    <text evidence="18">Binds 1 Mg(2+) ion per subunit.</text>
</comment>
<dbReference type="Pfam" id="PF14602">
    <property type="entry name" value="Hexapep_2"/>
    <property type="match status" value="1"/>
</dbReference>
<reference evidence="22" key="1">
    <citation type="journal article" date="2015" name="MBio">
        <title>Genome-Resolved Metagenomic Analysis Reveals Roles for Candidate Phyla and Other Microbial Community Members in Biogeochemical Transformations in Oil Reservoirs.</title>
        <authorList>
            <person name="Hu P."/>
            <person name="Tom L."/>
            <person name="Singh A."/>
            <person name="Thomas B.C."/>
            <person name="Baker B.J."/>
            <person name="Piceno Y.M."/>
            <person name="Andersen G.L."/>
            <person name="Banfield J.F."/>
        </authorList>
    </citation>
    <scope>NUCLEOTIDE SEQUENCE [LARGE SCALE GENOMIC DNA]</scope>
</reference>
<dbReference type="EMBL" id="LGGP01000146">
    <property type="protein sequence ID" value="KUK80509.1"/>
    <property type="molecule type" value="Genomic_DNA"/>
</dbReference>
<feature type="binding site" evidence="18">
    <location>
        <position position="217"/>
    </location>
    <ligand>
        <name>UDP-N-acetyl-alpha-D-glucosamine</name>
        <dbReference type="ChEBI" id="CHEBI:57705"/>
    </ligand>
</feature>
<dbReference type="InterPro" id="IPR011004">
    <property type="entry name" value="Trimer_LpxA-like_sf"/>
</dbReference>
<comment type="similarity">
    <text evidence="2 18">In the C-terminal section; belongs to the transferase hexapeptide repeat family.</text>
</comment>
<dbReference type="EC" id="2.3.1.157" evidence="18"/>
<feature type="binding site" evidence="18">
    <location>
        <position position="369"/>
    </location>
    <ligand>
        <name>acetyl-CoA</name>
        <dbReference type="ChEBI" id="CHEBI:57288"/>
    </ligand>
</feature>
<evidence type="ECO:0000256" key="1">
    <source>
        <dbReference type="ARBA" id="ARBA00004496"/>
    </source>
</evidence>
<feature type="binding site" evidence="18">
    <location>
        <position position="340"/>
    </location>
    <ligand>
        <name>UDP-N-acetyl-alpha-D-glucosamine</name>
        <dbReference type="ChEBI" id="CHEBI:57705"/>
    </ligand>
</feature>
<feature type="binding site" evidence="18">
    <location>
        <position position="163"/>
    </location>
    <ligand>
        <name>UDP-N-acetyl-alpha-D-glucosamine</name>
        <dbReference type="ChEBI" id="CHEBI:57705"/>
    </ligand>
</feature>
<comment type="subunit">
    <text evidence="18">Homotrimer.</text>
</comment>
<dbReference type="InterPro" id="IPR029044">
    <property type="entry name" value="Nucleotide-diphossugar_trans"/>
</dbReference>
<dbReference type="AlphaFoldDB" id="A0A101HPF4"/>
<dbReference type="CDD" id="cd03353">
    <property type="entry name" value="LbH_GlmU_C"/>
    <property type="match status" value="1"/>
</dbReference>
<keyword evidence="13 18" id="KW-0012">Acyltransferase</keyword>
<evidence type="ECO:0000256" key="14">
    <source>
        <dbReference type="ARBA" id="ARBA00023316"/>
    </source>
</evidence>
<keyword evidence="12 18" id="KW-0511">Multifunctional enzyme</keyword>
<dbReference type="GO" id="GO:0009245">
    <property type="term" value="P:lipid A biosynthetic process"/>
    <property type="evidence" value="ECO:0007669"/>
    <property type="project" value="UniProtKB-UniRule"/>
</dbReference>
<dbReference type="Proteomes" id="UP000054092">
    <property type="component" value="Unassembled WGS sequence"/>
</dbReference>
<comment type="pathway">
    <text evidence="18">Nucleotide-sugar biosynthesis; UDP-N-acetyl-alpha-D-glucosamine biosynthesis; N-acetyl-alpha-D-glucosamine 1-phosphate from alpha-D-glucosamine 6-phosphate (route II): step 2/2.</text>
</comment>
<protein>
    <recommendedName>
        <fullName evidence="18">Bifunctional protein GlmU</fullName>
    </recommendedName>
    <domain>
        <recommendedName>
            <fullName evidence="18">UDP-N-acetylglucosamine pyrophosphorylase</fullName>
            <ecNumber evidence="18">2.7.7.23</ecNumber>
        </recommendedName>
        <alternativeName>
            <fullName evidence="18">N-acetylglucosamine-1-phosphate uridyltransferase</fullName>
        </alternativeName>
    </domain>
    <domain>
        <recommendedName>
            <fullName evidence="18">Glucosamine-1-phosphate N-acetyltransferase</fullName>
            <ecNumber evidence="18">2.3.1.157</ecNumber>
        </recommendedName>
    </domain>
</protein>
<dbReference type="GO" id="GO:0003977">
    <property type="term" value="F:UDP-N-acetylglucosamine diphosphorylase activity"/>
    <property type="evidence" value="ECO:0007669"/>
    <property type="project" value="UniProtKB-UniRule"/>
</dbReference>
<evidence type="ECO:0000313" key="21">
    <source>
        <dbReference type="EMBL" id="KUK80509.1"/>
    </source>
</evidence>
<evidence type="ECO:0000256" key="15">
    <source>
        <dbReference type="ARBA" id="ARBA00048247"/>
    </source>
</evidence>
<dbReference type="EC" id="2.7.7.23" evidence="18"/>
<feature type="region of interest" description="Pyrophosphorylase" evidence="18">
    <location>
        <begin position="1"/>
        <end position="219"/>
    </location>
</feature>
<accession>A0A101HPF4</accession>
<keyword evidence="11 18" id="KW-0573">Peptidoglycan synthesis</keyword>
<keyword evidence="5 18" id="KW-0808">Transferase</keyword>
<comment type="pathway">
    <text evidence="18">Bacterial outer membrane biogenesis; LPS lipid A biosynthesis.</text>
</comment>
<dbReference type="SUPFAM" id="SSF53448">
    <property type="entry name" value="Nucleotide-diphospho-sugar transferases"/>
    <property type="match status" value="1"/>
</dbReference>
<feature type="domain" description="MobA-like NTP transferase" evidence="20">
    <location>
        <begin position="3"/>
        <end position="127"/>
    </location>
</feature>
<dbReference type="HAMAP" id="MF_01631">
    <property type="entry name" value="GlmU"/>
    <property type="match status" value="1"/>
</dbReference>
<gene>
    <name evidence="18" type="primary">glmU</name>
    <name evidence="21" type="ORF">XD94_0933</name>
</gene>
<comment type="function">
    <text evidence="17 18">Catalyzes the last two sequential reactions in the de novo biosynthetic pathway for UDP-N-acetylglucosamine (UDP-GlcNAc). The C-terminal domain catalyzes the transfer of acetyl group from acetyl coenzyme A to glucosamine-1-phosphate (GlcN-1-P) to produce N-acetylglucosamine-1-phosphate (GlcNAc-1-P), which is converted into UDP-GlcNAc by the transfer of uridine 5-monophosphate (from uridine 5-triphosphate), a reaction catalyzed by the N-terminal domain.</text>
</comment>
<evidence type="ECO:0000256" key="4">
    <source>
        <dbReference type="ARBA" id="ARBA00022490"/>
    </source>
</evidence>
<dbReference type="SUPFAM" id="SSF51161">
    <property type="entry name" value="Trimeric LpxA-like enzymes"/>
    <property type="match status" value="1"/>
</dbReference>
<sequence>MTGIVLAAGQGKRMKSRLPKVIHRILDRPMINWVAASLRRAGVDRIVVVTGFEAERVEAVLDEDVLSVRQIPQLGTGHAVMTAAEYLDDEEVVVVAGDEPLVRVSTLERLILTRRNGDYDVVFLTMKPADPTGYGRVVKTGDKIRIVEHRDADQETRKIDEVNTAIYAFKGSFLRDAVKRLSNDNDQKEYYLTDTVAMAGRADTIVVEDTDEVLGVNDRIQLAEITRIAKKRINEEHMRNGVTMVDPETCYIGPDVEIGIDSVIEPMVFITGKTRIGDNCLIGPMTRIENAIVEDDVEIIRSEVDSAEIRSGARVGPFSRLRPGAVVMNNAHVGNYVELKKTVLGKGSKAQHLTYLGDTNVGENVNIGAGTITCNYDGKNKHKTEICDSAFIGSNTSLVAPVKIGERSVTAAGSAITEDVPPDSLAFGRARQVVKEGRYPKNRGQEEKN</sequence>
<feature type="binding site" evidence="18">
    <location>
        <begin position="375"/>
        <end position="376"/>
    </location>
    <ligand>
        <name>acetyl-CoA</name>
        <dbReference type="ChEBI" id="CHEBI:57288"/>
    </ligand>
</feature>
<feature type="region of interest" description="Linker" evidence="18">
    <location>
        <begin position="220"/>
        <end position="240"/>
    </location>
</feature>
<feature type="binding site" evidence="18">
    <location>
        <position position="429"/>
    </location>
    <ligand>
        <name>acetyl-CoA</name>
        <dbReference type="ChEBI" id="CHEBI:57288"/>
    </ligand>
</feature>
<evidence type="ECO:0000256" key="12">
    <source>
        <dbReference type="ARBA" id="ARBA00023268"/>
    </source>
</evidence>
<keyword evidence="8 18" id="KW-0677">Repeat</keyword>
<comment type="similarity">
    <text evidence="3 18">In the N-terminal section; belongs to the N-acetylglucosamine-1-phosphate uridyltransferase family.</text>
</comment>
<dbReference type="NCBIfam" id="TIGR01173">
    <property type="entry name" value="glmU"/>
    <property type="match status" value="1"/>
</dbReference>
<comment type="subcellular location">
    <subcellularLocation>
        <location evidence="1 18">Cytoplasm</location>
    </subcellularLocation>
</comment>
<feature type="binding site" evidence="18">
    <location>
        <position position="135"/>
    </location>
    <ligand>
        <name>UDP-N-acetyl-alpha-D-glucosamine</name>
        <dbReference type="ChEBI" id="CHEBI:57705"/>
    </ligand>
</feature>
<comment type="caution">
    <text evidence="21">The sequence shown here is derived from an EMBL/GenBank/DDBJ whole genome shotgun (WGS) entry which is preliminary data.</text>
</comment>
<dbReference type="GO" id="GO:0009252">
    <property type="term" value="P:peptidoglycan biosynthetic process"/>
    <property type="evidence" value="ECO:0007669"/>
    <property type="project" value="UniProtKB-UniRule"/>
</dbReference>
<dbReference type="UniPathway" id="UPA00973"/>
<evidence type="ECO:0000256" key="19">
    <source>
        <dbReference type="SAM" id="MobiDB-lite"/>
    </source>
</evidence>
<feature type="binding site" evidence="18">
    <location>
        <begin position="75"/>
        <end position="76"/>
    </location>
    <ligand>
        <name>UDP-N-acetyl-alpha-D-glucosamine</name>
        <dbReference type="ChEBI" id="CHEBI:57705"/>
    </ligand>
</feature>
<feature type="binding site" evidence="18">
    <location>
        <position position="217"/>
    </location>
    <ligand>
        <name>Mg(2+)</name>
        <dbReference type="ChEBI" id="CHEBI:18420"/>
    </ligand>
</feature>
<feature type="active site" description="Proton acceptor" evidence="18">
    <location>
        <position position="352"/>
    </location>
</feature>
<dbReference type="GO" id="GO:0016020">
    <property type="term" value="C:membrane"/>
    <property type="evidence" value="ECO:0007669"/>
    <property type="project" value="GOC"/>
</dbReference>
<dbReference type="InterPro" id="IPR050065">
    <property type="entry name" value="GlmU-like"/>
</dbReference>
<dbReference type="UniPathway" id="UPA00113">
    <property type="reaction ID" value="UER00532"/>
</dbReference>
<feature type="binding site" evidence="18">
    <location>
        <position position="394"/>
    </location>
    <ligand>
        <name>acetyl-CoA</name>
        <dbReference type="ChEBI" id="CHEBI:57288"/>
    </ligand>
</feature>
<dbReference type="InterPro" id="IPR038009">
    <property type="entry name" value="GlmU_C_LbH"/>
</dbReference>
<name>A0A101HPF4_9BACT</name>
<evidence type="ECO:0000256" key="16">
    <source>
        <dbReference type="ARBA" id="ARBA00048493"/>
    </source>
</evidence>
<keyword evidence="14 18" id="KW-0961">Cell wall biogenesis/degradation</keyword>
<proteinExistence type="inferred from homology"/>
<feature type="compositionally biased region" description="Basic and acidic residues" evidence="19">
    <location>
        <begin position="433"/>
        <end position="449"/>
    </location>
</feature>
<evidence type="ECO:0000256" key="3">
    <source>
        <dbReference type="ARBA" id="ARBA00007947"/>
    </source>
</evidence>
<dbReference type="InterPro" id="IPR001451">
    <property type="entry name" value="Hexapep"/>
</dbReference>
<dbReference type="GO" id="GO:0000287">
    <property type="term" value="F:magnesium ion binding"/>
    <property type="evidence" value="ECO:0007669"/>
    <property type="project" value="UniProtKB-UniRule"/>
</dbReference>
<comment type="catalytic activity">
    <reaction evidence="16 18">
        <text>N-acetyl-alpha-D-glucosamine 1-phosphate + UTP + H(+) = UDP-N-acetyl-alpha-D-glucosamine + diphosphate</text>
        <dbReference type="Rhea" id="RHEA:13509"/>
        <dbReference type="ChEBI" id="CHEBI:15378"/>
        <dbReference type="ChEBI" id="CHEBI:33019"/>
        <dbReference type="ChEBI" id="CHEBI:46398"/>
        <dbReference type="ChEBI" id="CHEBI:57705"/>
        <dbReference type="ChEBI" id="CHEBI:57776"/>
        <dbReference type="EC" id="2.7.7.23"/>
    </reaction>
</comment>
<evidence type="ECO:0000256" key="7">
    <source>
        <dbReference type="ARBA" id="ARBA00022723"/>
    </source>
</evidence>
<evidence type="ECO:0000256" key="13">
    <source>
        <dbReference type="ARBA" id="ARBA00023315"/>
    </source>
</evidence>
<feature type="region of interest" description="N-acetyltransferase" evidence="18">
    <location>
        <begin position="241"/>
        <end position="449"/>
    </location>
</feature>
<feature type="binding site" evidence="18">
    <location>
        <begin position="6"/>
        <end position="9"/>
    </location>
    <ligand>
        <name>UDP-N-acetyl-alpha-D-glucosamine</name>
        <dbReference type="ChEBI" id="CHEBI:57705"/>
    </ligand>
</feature>
<evidence type="ECO:0000256" key="18">
    <source>
        <dbReference type="HAMAP-Rule" id="MF_01631"/>
    </source>
</evidence>
<feature type="binding site" evidence="18">
    <location>
        <position position="20"/>
    </location>
    <ligand>
        <name>UDP-N-acetyl-alpha-D-glucosamine</name>
        <dbReference type="ChEBI" id="CHEBI:57705"/>
    </ligand>
</feature>
<dbReference type="PATRIC" id="fig|1184387.3.peg.1337"/>
<dbReference type="GO" id="GO:0006048">
    <property type="term" value="P:UDP-N-acetylglucosamine biosynthetic process"/>
    <property type="evidence" value="ECO:0007669"/>
    <property type="project" value="UniProtKB-UniPathway"/>
</dbReference>
<dbReference type="GO" id="GO:0008360">
    <property type="term" value="P:regulation of cell shape"/>
    <property type="evidence" value="ECO:0007669"/>
    <property type="project" value="UniProtKB-KW"/>
</dbReference>
<feature type="region of interest" description="Disordered" evidence="19">
    <location>
        <begin position="427"/>
        <end position="449"/>
    </location>
</feature>
<feature type="binding site" evidence="18">
    <location>
        <position position="322"/>
    </location>
    <ligand>
        <name>UDP-N-acetyl-alpha-D-glucosamine</name>
        <dbReference type="ChEBI" id="CHEBI:57705"/>
    </ligand>
</feature>
<evidence type="ECO:0000256" key="17">
    <source>
        <dbReference type="ARBA" id="ARBA00049628"/>
    </source>
</evidence>
<dbReference type="Gene3D" id="2.160.10.10">
    <property type="entry name" value="Hexapeptide repeat proteins"/>
    <property type="match status" value="1"/>
</dbReference>
<dbReference type="InterPro" id="IPR005882">
    <property type="entry name" value="Bifunctional_GlmU"/>
</dbReference>
<dbReference type="InterPro" id="IPR025877">
    <property type="entry name" value="MobA-like_NTP_Trfase"/>
</dbReference>
<keyword evidence="4 18" id="KW-0963">Cytoplasm</keyword>
<evidence type="ECO:0000256" key="11">
    <source>
        <dbReference type="ARBA" id="ARBA00022984"/>
    </source>
</evidence>
<keyword evidence="9 18" id="KW-0460">Magnesium</keyword>
<evidence type="ECO:0000256" key="9">
    <source>
        <dbReference type="ARBA" id="ARBA00022842"/>
    </source>
</evidence>